<evidence type="ECO:0000313" key="3">
    <source>
        <dbReference type="Proteomes" id="UP000054485"/>
    </source>
</evidence>
<sequence length="93" mass="10719">MGWFEYVHKNSAQYVQRDDNERGETQARDVGSPWGFILVETKAIQMHLNQLLYGGSFGKATVVHRLSSLWTKESRPHPQSKSPQRFGHKVGHR</sequence>
<dbReference type="HOGENOM" id="CLU_2401137_0_0_1"/>
<reference evidence="3" key="2">
    <citation type="submission" date="2015-01" db="EMBL/GenBank/DDBJ databases">
        <title>Evolutionary Origins and Diversification of the Mycorrhizal Mutualists.</title>
        <authorList>
            <consortium name="DOE Joint Genome Institute"/>
            <consortium name="Mycorrhizal Genomics Consortium"/>
            <person name="Kohler A."/>
            <person name="Kuo A."/>
            <person name="Nagy L.G."/>
            <person name="Floudas D."/>
            <person name="Copeland A."/>
            <person name="Barry K.W."/>
            <person name="Cichocki N."/>
            <person name="Veneault-Fourrey C."/>
            <person name="LaButti K."/>
            <person name="Lindquist E.A."/>
            <person name="Lipzen A."/>
            <person name="Lundell T."/>
            <person name="Morin E."/>
            <person name="Murat C."/>
            <person name="Riley R."/>
            <person name="Ohm R."/>
            <person name="Sun H."/>
            <person name="Tunlid A."/>
            <person name="Henrissat B."/>
            <person name="Grigoriev I.V."/>
            <person name="Hibbett D.S."/>
            <person name="Martin F."/>
        </authorList>
    </citation>
    <scope>NUCLEOTIDE SEQUENCE [LARGE SCALE GENOMIC DNA]</scope>
    <source>
        <strain evidence="3">UH-Slu-Lm8-n1</strain>
    </source>
</reference>
<dbReference type="Proteomes" id="UP000054485">
    <property type="component" value="Unassembled WGS sequence"/>
</dbReference>
<reference evidence="2 3" key="1">
    <citation type="submission" date="2014-04" db="EMBL/GenBank/DDBJ databases">
        <authorList>
            <consortium name="DOE Joint Genome Institute"/>
            <person name="Kuo A."/>
            <person name="Ruytinx J."/>
            <person name="Rineau F."/>
            <person name="Colpaert J."/>
            <person name="Kohler A."/>
            <person name="Nagy L.G."/>
            <person name="Floudas D."/>
            <person name="Copeland A."/>
            <person name="Barry K.W."/>
            <person name="Cichocki N."/>
            <person name="Veneault-Fourrey C."/>
            <person name="LaButti K."/>
            <person name="Lindquist E.A."/>
            <person name="Lipzen A."/>
            <person name="Lundell T."/>
            <person name="Morin E."/>
            <person name="Murat C."/>
            <person name="Sun H."/>
            <person name="Tunlid A."/>
            <person name="Henrissat B."/>
            <person name="Grigoriev I.V."/>
            <person name="Hibbett D.S."/>
            <person name="Martin F."/>
            <person name="Nordberg H.P."/>
            <person name="Cantor M.N."/>
            <person name="Hua S.X."/>
        </authorList>
    </citation>
    <scope>NUCLEOTIDE SEQUENCE [LARGE SCALE GENOMIC DNA]</scope>
    <source>
        <strain evidence="2 3">UH-Slu-Lm8-n1</strain>
    </source>
</reference>
<evidence type="ECO:0000313" key="2">
    <source>
        <dbReference type="EMBL" id="KIK35517.1"/>
    </source>
</evidence>
<keyword evidence="3" id="KW-1185">Reference proteome</keyword>
<dbReference type="EMBL" id="KN835615">
    <property type="protein sequence ID" value="KIK35517.1"/>
    <property type="molecule type" value="Genomic_DNA"/>
</dbReference>
<gene>
    <name evidence="2" type="ORF">CY34DRAFT_569787</name>
</gene>
<dbReference type="InParanoid" id="A0A0D0AMV3"/>
<evidence type="ECO:0000256" key="1">
    <source>
        <dbReference type="SAM" id="MobiDB-lite"/>
    </source>
</evidence>
<accession>A0A0D0AMV3</accession>
<feature type="region of interest" description="Disordered" evidence="1">
    <location>
        <begin position="71"/>
        <end position="93"/>
    </location>
</feature>
<dbReference type="AlphaFoldDB" id="A0A0D0AMV3"/>
<proteinExistence type="predicted"/>
<name>A0A0D0AMV3_9AGAM</name>
<organism evidence="2 3">
    <name type="scientific">Suillus luteus UH-Slu-Lm8-n1</name>
    <dbReference type="NCBI Taxonomy" id="930992"/>
    <lineage>
        <taxon>Eukaryota</taxon>
        <taxon>Fungi</taxon>
        <taxon>Dikarya</taxon>
        <taxon>Basidiomycota</taxon>
        <taxon>Agaricomycotina</taxon>
        <taxon>Agaricomycetes</taxon>
        <taxon>Agaricomycetidae</taxon>
        <taxon>Boletales</taxon>
        <taxon>Suillineae</taxon>
        <taxon>Suillaceae</taxon>
        <taxon>Suillus</taxon>
    </lineage>
</organism>
<protein>
    <submittedName>
        <fullName evidence="2">Uncharacterized protein</fullName>
    </submittedName>
</protein>